<reference evidence="16" key="1">
    <citation type="submission" date="2017-04" db="EMBL/GenBank/DDBJ databases">
        <authorList>
            <person name="Varghese N."/>
            <person name="Submissions S."/>
        </authorList>
    </citation>
    <scope>NUCLEOTIDE SEQUENCE [LARGE SCALE GENOMIC DNA]</scope>
    <source>
        <strain evidence="16">DSM 9293</strain>
    </source>
</reference>
<dbReference type="InterPro" id="IPR002638">
    <property type="entry name" value="Quinolinate_PRibosylTrfase_C"/>
</dbReference>
<evidence type="ECO:0000256" key="10">
    <source>
        <dbReference type="ARBA" id="ARBA00047445"/>
    </source>
</evidence>
<dbReference type="SUPFAM" id="SSF54675">
    <property type="entry name" value="Nicotinate/Quinolinate PRTase N-terminal domain-like"/>
    <property type="match status" value="1"/>
</dbReference>
<dbReference type="Pfam" id="PF02749">
    <property type="entry name" value="QRPTase_N"/>
    <property type="match status" value="1"/>
</dbReference>
<evidence type="ECO:0000256" key="4">
    <source>
        <dbReference type="ARBA" id="ARBA00011218"/>
    </source>
</evidence>
<comment type="catalytic activity">
    <reaction evidence="10">
        <text>nicotinate beta-D-ribonucleotide + CO2 + diphosphate = quinolinate + 5-phospho-alpha-D-ribose 1-diphosphate + 2 H(+)</text>
        <dbReference type="Rhea" id="RHEA:12733"/>
        <dbReference type="ChEBI" id="CHEBI:15378"/>
        <dbReference type="ChEBI" id="CHEBI:16526"/>
        <dbReference type="ChEBI" id="CHEBI:29959"/>
        <dbReference type="ChEBI" id="CHEBI:33019"/>
        <dbReference type="ChEBI" id="CHEBI:57502"/>
        <dbReference type="ChEBI" id="CHEBI:58017"/>
        <dbReference type="EC" id="2.4.2.19"/>
    </reaction>
</comment>
<evidence type="ECO:0000256" key="8">
    <source>
        <dbReference type="ARBA" id="ARBA00022679"/>
    </source>
</evidence>
<dbReference type="GO" id="GO:0005737">
    <property type="term" value="C:cytoplasm"/>
    <property type="evidence" value="ECO:0007669"/>
    <property type="project" value="TreeGrafter"/>
</dbReference>
<name>A0A1W1WFS5_SULTA</name>
<evidence type="ECO:0000256" key="9">
    <source>
        <dbReference type="ARBA" id="ARBA00033102"/>
    </source>
</evidence>
<evidence type="ECO:0000313" key="16">
    <source>
        <dbReference type="Proteomes" id="UP000192660"/>
    </source>
</evidence>
<feature type="domain" description="Quinolinate phosphoribosyl transferase C-terminal" evidence="13">
    <location>
        <begin position="109"/>
        <end position="272"/>
    </location>
</feature>
<dbReference type="Pfam" id="PF01729">
    <property type="entry name" value="QRPTase_C"/>
    <property type="match status" value="1"/>
</dbReference>
<dbReference type="OrthoDB" id="9782546at2"/>
<dbReference type="GO" id="GO:0034213">
    <property type="term" value="P:quinolinate catabolic process"/>
    <property type="evidence" value="ECO:0007669"/>
    <property type="project" value="TreeGrafter"/>
</dbReference>
<evidence type="ECO:0000259" key="13">
    <source>
        <dbReference type="Pfam" id="PF01729"/>
    </source>
</evidence>
<evidence type="ECO:0000256" key="11">
    <source>
        <dbReference type="ARBA" id="ARBA00069173"/>
    </source>
</evidence>
<dbReference type="SUPFAM" id="SSF51690">
    <property type="entry name" value="Nicotinate/Quinolinate PRTase C-terminal domain-like"/>
    <property type="match status" value="1"/>
</dbReference>
<dbReference type="PANTHER" id="PTHR32179">
    <property type="entry name" value="NICOTINATE-NUCLEOTIDE PYROPHOSPHORYLASE [CARBOXYLATING]"/>
    <property type="match status" value="1"/>
</dbReference>
<comment type="similarity">
    <text evidence="3 12">Belongs to the NadC/ModD family.</text>
</comment>
<dbReference type="UniPathway" id="UPA00253">
    <property type="reaction ID" value="UER00331"/>
</dbReference>
<comment type="pathway">
    <text evidence="2">Cofactor biosynthesis; NAD(+) biosynthesis; nicotinate D-ribonucleotide from quinolinate: step 1/1.</text>
</comment>
<dbReference type="Proteomes" id="UP000192660">
    <property type="component" value="Unassembled WGS sequence"/>
</dbReference>
<dbReference type="RefSeq" id="WP_084661403.1">
    <property type="nucleotide sequence ID" value="NZ_FWWY01000001.1"/>
</dbReference>
<dbReference type="InterPro" id="IPR004393">
    <property type="entry name" value="NadC"/>
</dbReference>
<dbReference type="PANTHER" id="PTHR32179:SF3">
    <property type="entry name" value="NICOTINATE-NUCLEOTIDE PYROPHOSPHORYLASE [CARBOXYLATING]"/>
    <property type="match status" value="1"/>
</dbReference>
<dbReference type="AlphaFoldDB" id="A0A1W1WFS5"/>
<evidence type="ECO:0000259" key="14">
    <source>
        <dbReference type="Pfam" id="PF02749"/>
    </source>
</evidence>
<dbReference type="EMBL" id="FWWY01000001">
    <property type="protein sequence ID" value="SMC04900.1"/>
    <property type="molecule type" value="Genomic_DNA"/>
</dbReference>
<dbReference type="NCBIfam" id="TIGR00078">
    <property type="entry name" value="nadC"/>
    <property type="match status" value="1"/>
</dbReference>
<evidence type="ECO:0000256" key="1">
    <source>
        <dbReference type="ARBA" id="ARBA00003237"/>
    </source>
</evidence>
<dbReference type="FunFam" id="3.20.20.70:FF:000030">
    <property type="entry name" value="Nicotinate-nucleotide pyrophosphorylase, carboxylating"/>
    <property type="match status" value="1"/>
</dbReference>
<evidence type="ECO:0000256" key="6">
    <source>
        <dbReference type="ARBA" id="ARBA00022642"/>
    </source>
</evidence>
<keyword evidence="16" id="KW-1185">Reference proteome</keyword>
<evidence type="ECO:0000313" key="15">
    <source>
        <dbReference type="EMBL" id="SMC04900.1"/>
    </source>
</evidence>
<keyword evidence="6" id="KW-0662">Pyridine nucleotide biosynthesis</keyword>
<dbReference type="FunFam" id="3.90.1170.20:FF:000001">
    <property type="entry name" value="Nicotinate-nucleotide diphosphorylase (Carboxylating)"/>
    <property type="match status" value="1"/>
</dbReference>
<dbReference type="Gene3D" id="3.20.20.70">
    <property type="entry name" value="Aldolase class I"/>
    <property type="match status" value="1"/>
</dbReference>
<evidence type="ECO:0000256" key="7">
    <source>
        <dbReference type="ARBA" id="ARBA00022676"/>
    </source>
</evidence>
<proteinExistence type="inferred from homology"/>
<dbReference type="InterPro" id="IPR013785">
    <property type="entry name" value="Aldolase_TIM"/>
</dbReference>
<dbReference type="PIRSF" id="PIRSF006250">
    <property type="entry name" value="NadC_ModD"/>
    <property type="match status" value="1"/>
</dbReference>
<dbReference type="GO" id="GO:0009435">
    <property type="term" value="P:NAD+ biosynthetic process"/>
    <property type="evidence" value="ECO:0007669"/>
    <property type="project" value="UniProtKB-UniPathway"/>
</dbReference>
<keyword evidence="8 12" id="KW-0808">Transferase</keyword>
<sequence>MLIQAWHKLAQQGLEEDVGHGDITTELTIPKDLQGTMNFTARQELVICGLPIIQAVYDQLNPAVSICLYRQEGEKCQPQDVVASVKGPVQSLLMGERVVLNVLTWLSGIATITRDMVDKISDLPVKILDTRKTRPGQRIYEKYAVKVGGGHNHRFGLYDAILVKDNHVAAKGGMANALHDIRRHAPHGMFIEVEVDRLDQIPEVLAAQVDGILLDNMSVEEVRQAVLYINHRVFVEASGGINPANLREMAETGVDAISLGYITHSAPYVDIGADWEVRG</sequence>
<feature type="domain" description="Quinolinate phosphoribosyl transferase N-terminal" evidence="14">
    <location>
        <begin position="22"/>
        <end position="107"/>
    </location>
</feature>
<dbReference type="CDD" id="cd01572">
    <property type="entry name" value="QPRTase"/>
    <property type="match status" value="1"/>
</dbReference>
<comment type="function">
    <text evidence="1">Involved in the catabolism of quinolinic acid (QA).</text>
</comment>
<dbReference type="InterPro" id="IPR036068">
    <property type="entry name" value="Nicotinate_pribotase-like_C"/>
</dbReference>
<dbReference type="InterPro" id="IPR037128">
    <property type="entry name" value="Quinolinate_PRibosylTase_N_sf"/>
</dbReference>
<accession>A0A1W1WFS5</accession>
<evidence type="ECO:0000256" key="12">
    <source>
        <dbReference type="PIRNR" id="PIRNR006250"/>
    </source>
</evidence>
<organism evidence="15 16">
    <name type="scientific">Sulfobacillus thermosulfidooxidans (strain DSM 9293 / VKM B-1269 / AT-1)</name>
    <dbReference type="NCBI Taxonomy" id="929705"/>
    <lineage>
        <taxon>Bacteria</taxon>
        <taxon>Bacillati</taxon>
        <taxon>Bacillota</taxon>
        <taxon>Clostridia</taxon>
        <taxon>Eubacteriales</taxon>
        <taxon>Clostridiales Family XVII. Incertae Sedis</taxon>
        <taxon>Sulfobacillus</taxon>
    </lineage>
</organism>
<comment type="subunit">
    <text evidence="4">Hexamer formed by 3 homodimers.</text>
</comment>
<dbReference type="EC" id="2.4.2.19" evidence="5"/>
<dbReference type="STRING" id="28034.BFX07_02180"/>
<dbReference type="InterPro" id="IPR022412">
    <property type="entry name" value="Quinolinate_PRibosylTrfase_N"/>
</dbReference>
<protein>
    <recommendedName>
        <fullName evidence="11">Probable nicotinate-nucleotide pyrophosphorylase [carboxylating]</fullName>
        <ecNumber evidence="5">2.4.2.19</ecNumber>
    </recommendedName>
    <alternativeName>
        <fullName evidence="9">Quinolinate phosphoribosyltransferase [decarboxylating]</fullName>
    </alternativeName>
</protein>
<dbReference type="InterPro" id="IPR027277">
    <property type="entry name" value="NadC/ModD"/>
</dbReference>
<keyword evidence="7 12" id="KW-0328">Glycosyltransferase</keyword>
<gene>
    <name evidence="15" type="ORF">SAMN00768000_1910</name>
</gene>
<evidence type="ECO:0000256" key="3">
    <source>
        <dbReference type="ARBA" id="ARBA00009400"/>
    </source>
</evidence>
<evidence type="ECO:0000256" key="2">
    <source>
        <dbReference type="ARBA" id="ARBA00004893"/>
    </source>
</evidence>
<evidence type="ECO:0000256" key="5">
    <source>
        <dbReference type="ARBA" id="ARBA00011944"/>
    </source>
</evidence>
<dbReference type="Gene3D" id="3.90.1170.20">
    <property type="entry name" value="Quinolinate phosphoribosyl transferase, N-terminal domain"/>
    <property type="match status" value="1"/>
</dbReference>
<dbReference type="GO" id="GO:0004514">
    <property type="term" value="F:nicotinate-nucleotide diphosphorylase (carboxylating) activity"/>
    <property type="evidence" value="ECO:0007669"/>
    <property type="project" value="UniProtKB-EC"/>
</dbReference>